<proteinExistence type="predicted"/>
<name>A0A075HX49_9ARCH</name>
<accession>A0A075HX49</accession>
<sequence>MLLHFIFVIKDKELGLRTEEFEYVKKMAQFFKSWIKTKFSLDFDVQCDEMITKPRIILQRLDTHSLLTDHKERGNDIYHFYLCHFRPLWTDCPCEGYYAENFGMIRWEKPKQGMDTLFLAEKNCAAVSHEIAHEILRQSGYKRYIEDVHETWQKHLFGGIPFEQYGEDFQLTSKKPLFLTMDTTLFTKKS</sequence>
<dbReference type="EMBL" id="KF901130">
    <property type="protein sequence ID" value="AIF19137.1"/>
    <property type="molecule type" value="Genomic_DNA"/>
</dbReference>
<dbReference type="AlphaFoldDB" id="A0A075HX49"/>
<organism evidence="1">
    <name type="scientific">uncultured marine thaumarchaeote KM3_85_E11</name>
    <dbReference type="NCBI Taxonomy" id="1456317"/>
    <lineage>
        <taxon>Archaea</taxon>
        <taxon>Nitrososphaerota</taxon>
        <taxon>environmental samples</taxon>
    </lineage>
</organism>
<protein>
    <submittedName>
        <fullName evidence="1">Uncharacterized protein</fullName>
    </submittedName>
</protein>
<evidence type="ECO:0000313" key="1">
    <source>
        <dbReference type="EMBL" id="AIF19137.1"/>
    </source>
</evidence>
<reference evidence="1" key="1">
    <citation type="journal article" date="2014" name="Genome Biol. Evol.">
        <title>Pangenome evidence for extensive interdomain horizontal transfer affecting lineage core and shell genes in uncultured planktonic thaumarchaeota and euryarchaeota.</title>
        <authorList>
            <person name="Deschamps P."/>
            <person name="Zivanovic Y."/>
            <person name="Moreira D."/>
            <person name="Rodriguez-Valera F."/>
            <person name="Lopez-Garcia P."/>
        </authorList>
    </citation>
    <scope>NUCLEOTIDE SEQUENCE</scope>
</reference>